<keyword evidence="4" id="KW-1185">Reference proteome</keyword>
<dbReference type="Pfam" id="PF04221">
    <property type="entry name" value="RelB"/>
    <property type="match status" value="1"/>
</dbReference>
<dbReference type="EMBL" id="JBHTIO010000039">
    <property type="protein sequence ID" value="MFD0897721.1"/>
    <property type="molecule type" value="Genomic_DNA"/>
</dbReference>
<dbReference type="RefSeq" id="WP_137638384.1">
    <property type="nucleotide sequence ID" value="NZ_BJDN01000023.1"/>
</dbReference>
<comment type="caution">
    <text evidence="3">The sequence shown here is derived from an EMBL/GenBank/DDBJ whole genome shotgun (WGS) entry which is preliminary data.</text>
</comment>
<dbReference type="PANTHER" id="PTHR38781">
    <property type="entry name" value="ANTITOXIN DINJ-RELATED"/>
    <property type="match status" value="1"/>
</dbReference>
<reference evidence="4" key="1">
    <citation type="journal article" date="2019" name="Int. J. Syst. Evol. Microbiol.">
        <title>The Global Catalogue of Microorganisms (GCM) 10K type strain sequencing project: providing services to taxonomists for standard genome sequencing and annotation.</title>
        <authorList>
            <consortium name="The Broad Institute Genomics Platform"/>
            <consortium name="The Broad Institute Genome Sequencing Center for Infectious Disease"/>
            <person name="Wu L."/>
            <person name="Ma J."/>
        </authorList>
    </citation>
    <scope>NUCLEOTIDE SEQUENCE [LARGE SCALE GENOMIC DNA]</scope>
    <source>
        <strain evidence="4">CCM 8925</strain>
    </source>
</reference>
<dbReference type="InterPro" id="IPR007337">
    <property type="entry name" value="RelB/DinJ"/>
</dbReference>
<dbReference type="NCBIfam" id="TIGR02384">
    <property type="entry name" value="RelB_DinJ"/>
    <property type="match status" value="1"/>
</dbReference>
<dbReference type="InterPro" id="IPR013321">
    <property type="entry name" value="Arc_rbn_hlx_hlx"/>
</dbReference>
<proteinExistence type="inferred from homology"/>
<dbReference type="Proteomes" id="UP001597104">
    <property type="component" value="Unassembled WGS sequence"/>
</dbReference>
<protein>
    <submittedName>
        <fullName evidence="3">Type II toxin-antitoxin system RelB/DinJ family antitoxin</fullName>
    </submittedName>
</protein>
<accession>A0ABW3EF65</accession>
<dbReference type="PANTHER" id="PTHR38781:SF1">
    <property type="entry name" value="ANTITOXIN DINJ-RELATED"/>
    <property type="match status" value="1"/>
</dbReference>
<dbReference type="Gene3D" id="1.10.1220.10">
    <property type="entry name" value="Met repressor-like"/>
    <property type="match status" value="1"/>
</dbReference>
<evidence type="ECO:0000256" key="1">
    <source>
        <dbReference type="ARBA" id="ARBA00010562"/>
    </source>
</evidence>
<gene>
    <name evidence="3" type="ORF">ACFQZ7_08210</name>
</gene>
<comment type="similarity">
    <text evidence="1">Belongs to the RelB/DinJ antitoxin family.</text>
</comment>
<keyword evidence="2" id="KW-1277">Toxin-antitoxin system</keyword>
<organism evidence="3 4">
    <name type="scientific">Loigolactobacillus binensis</name>
    <dbReference type="NCBI Taxonomy" id="2559922"/>
    <lineage>
        <taxon>Bacteria</taxon>
        <taxon>Bacillati</taxon>
        <taxon>Bacillota</taxon>
        <taxon>Bacilli</taxon>
        <taxon>Lactobacillales</taxon>
        <taxon>Lactobacillaceae</taxon>
        <taxon>Loigolactobacillus</taxon>
    </lineage>
</organism>
<evidence type="ECO:0000313" key="3">
    <source>
        <dbReference type="EMBL" id="MFD0897721.1"/>
    </source>
</evidence>
<evidence type="ECO:0000313" key="4">
    <source>
        <dbReference type="Proteomes" id="UP001597104"/>
    </source>
</evidence>
<evidence type="ECO:0000256" key="2">
    <source>
        <dbReference type="ARBA" id="ARBA00022649"/>
    </source>
</evidence>
<name>A0ABW3EF65_9LACO</name>
<sequence>MKVTAKKRIQVQIDRSLAEQTEQVLKTLGLTSTTAINLFFKRIVAQGGLPFALTEREQNTLALLAMTKGLPAKKLDTTAKVNEWLNAKD</sequence>